<protein>
    <recommendedName>
        <fullName evidence="6">Molybdopterin molybdenumtransferase</fullName>
        <ecNumber evidence="6">2.10.1.1</ecNumber>
    </recommendedName>
</protein>
<evidence type="ECO:0000256" key="4">
    <source>
        <dbReference type="ARBA" id="ARBA00023150"/>
    </source>
</evidence>
<keyword evidence="6" id="KW-0460">Magnesium</keyword>
<dbReference type="NCBIfam" id="NF045515">
    <property type="entry name" value="Glp_gephyrin"/>
    <property type="match status" value="1"/>
</dbReference>
<dbReference type="Gene3D" id="3.40.980.10">
    <property type="entry name" value="MoaB/Mog-like domain"/>
    <property type="match status" value="1"/>
</dbReference>
<dbReference type="RefSeq" id="WP_273247846.1">
    <property type="nucleotide sequence ID" value="NZ_VENJ01000002.1"/>
</dbReference>
<comment type="function">
    <text evidence="1 6">Catalyzes the insertion of molybdate into adenylated molybdopterin with the concomitant release of AMP.</text>
</comment>
<comment type="catalytic activity">
    <reaction evidence="5">
        <text>adenylyl-molybdopterin + molybdate = Mo-molybdopterin + AMP + H(+)</text>
        <dbReference type="Rhea" id="RHEA:35047"/>
        <dbReference type="ChEBI" id="CHEBI:15378"/>
        <dbReference type="ChEBI" id="CHEBI:36264"/>
        <dbReference type="ChEBI" id="CHEBI:62727"/>
        <dbReference type="ChEBI" id="CHEBI:71302"/>
        <dbReference type="ChEBI" id="CHEBI:456215"/>
        <dbReference type="EC" id="2.10.1.1"/>
    </reaction>
</comment>
<dbReference type="CDD" id="cd00887">
    <property type="entry name" value="MoeA"/>
    <property type="match status" value="1"/>
</dbReference>
<dbReference type="Proteomes" id="UP000483078">
    <property type="component" value="Unassembled WGS sequence"/>
</dbReference>
<evidence type="ECO:0000313" key="8">
    <source>
        <dbReference type="EMBL" id="MTJ03370.1"/>
    </source>
</evidence>
<evidence type="ECO:0000256" key="6">
    <source>
        <dbReference type="RuleBase" id="RU365090"/>
    </source>
</evidence>
<dbReference type="AlphaFoldDB" id="A0A7C9H9T1"/>
<dbReference type="InterPro" id="IPR036135">
    <property type="entry name" value="MoeA_linker/N_sf"/>
</dbReference>
<dbReference type="SUPFAM" id="SSF63882">
    <property type="entry name" value="MoeA N-terminal region -like"/>
    <property type="match status" value="1"/>
</dbReference>
<dbReference type="GO" id="GO:0061599">
    <property type="term" value="F:molybdopterin molybdotransferase activity"/>
    <property type="evidence" value="ECO:0007669"/>
    <property type="project" value="UniProtKB-UniRule"/>
</dbReference>
<dbReference type="Pfam" id="PF03453">
    <property type="entry name" value="MoeA_N"/>
    <property type="match status" value="1"/>
</dbReference>
<keyword evidence="6" id="KW-0500">Molybdenum</keyword>
<dbReference type="InterPro" id="IPR001453">
    <property type="entry name" value="MoaB/Mog_dom"/>
</dbReference>
<dbReference type="Gene3D" id="2.40.340.10">
    <property type="entry name" value="MoeA, C-terminal, domain IV"/>
    <property type="match status" value="1"/>
</dbReference>
<dbReference type="Gene3D" id="3.90.105.10">
    <property type="entry name" value="Molybdopterin biosynthesis moea protein, domain 2"/>
    <property type="match status" value="1"/>
</dbReference>
<name>A0A7C9H9T1_9RHOB</name>
<gene>
    <name evidence="8" type="ORF">FH759_01570</name>
</gene>
<evidence type="ECO:0000256" key="1">
    <source>
        <dbReference type="ARBA" id="ARBA00002901"/>
    </source>
</evidence>
<comment type="pathway">
    <text evidence="2 6">Cofactor biosynthesis; molybdopterin biosynthesis.</text>
</comment>
<feature type="domain" description="MoaB/Mog" evidence="7">
    <location>
        <begin position="194"/>
        <end position="332"/>
    </location>
</feature>
<dbReference type="InterPro" id="IPR036688">
    <property type="entry name" value="MoeA_C_domain_IV_sf"/>
</dbReference>
<sequence length="418" mass="42557">MTVFDRIETPACSCDEGQGALPSVPDALHAALCCVSALGPACVVPLSGAHGRVLAADVRAAAAMPRFDTSGMDGYALLHSDLAAGKALPLDGVAAAGSTPARLQQGRAMRIYTGAPVPEGADTVVMQEAVQVLPDGIHVLSPPQRGTNIRRSGEDLAEGAPVVPAGTCLGPGDIAACAAAGAGAVSVAPVPRIGLVLTGDELRKAGAPLGDGGIWDINTPMLTAAVAEAGCAIGQVLHVPDTRAALERALADMRGEVDMIITSGGASVGDRDHVPSALRALGAEIALAGAAIKPGKPVMAARLDQTPILGLPGNPVSAFVIWQVFGRAMGARMQGRARAHAPLRHVRLTDALTHKPGRCEYRPARIAGHDADGFELVSCPAQTHSARVNQIREADGLILLPVDCDALAAGAMAEFLPF</sequence>
<dbReference type="InterPro" id="IPR038987">
    <property type="entry name" value="MoeA-like"/>
</dbReference>
<dbReference type="GO" id="GO:0006777">
    <property type="term" value="P:Mo-molybdopterin cofactor biosynthetic process"/>
    <property type="evidence" value="ECO:0007669"/>
    <property type="project" value="UniProtKB-UniRule"/>
</dbReference>
<dbReference type="PANTHER" id="PTHR10192">
    <property type="entry name" value="MOLYBDOPTERIN BIOSYNTHESIS PROTEIN"/>
    <property type="match status" value="1"/>
</dbReference>
<evidence type="ECO:0000313" key="9">
    <source>
        <dbReference type="Proteomes" id="UP000483078"/>
    </source>
</evidence>
<comment type="caution">
    <text evidence="8">The sequence shown here is derived from an EMBL/GenBank/DDBJ whole genome shotgun (WGS) entry which is preliminary data.</text>
</comment>
<keyword evidence="6 8" id="KW-0808">Transferase</keyword>
<dbReference type="Pfam" id="PF03454">
    <property type="entry name" value="MoeA_C"/>
    <property type="match status" value="1"/>
</dbReference>
<dbReference type="SUPFAM" id="SSF53218">
    <property type="entry name" value="Molybdenum cofactor biosynthesis proteins"/>
    <property type="match status" value="1"/>
</dbReference>
<dbReference type="SMART" id="SM00852">
    <property type="entry name" value="MoCF_biosynth"/>
    <property type="match status" value="1"/>
</dbReference>
<proteinExistence type="inferred from homology"/>
<keyword evidence="6" id="KW-0479">Metal-binding</keyword>
<evidence type="ECO:0000256" key="2">
    <source>
        <dbReference type="ARBA" id="ARBA00005046"/>
    </source>
</evidence>
<organism evidence="8 9">
    <name type="scientific">Sediminimonas qiaohouensis</name>
    <dbReference type="NCBI Taxonomy" id="552061"/>
    <lineage>
        <taxon>Bacteria</taxon>
        <taxon>Pseudomonadati</taxon>
        <taxon>Pseudomonadota</taxon>
        <taxon>Alphaproteobacteria</taxon>
        <taxon>Rhodobacterales</taxon>
        <taxon>Roseobacteraceae</taxon>
        <taxon>Sediminimonas</taxon>
    </lineage>
</organism>
<reference evidence="8 9" key="1">
    <citation type="submission" date="2019-06" db="EMBL/GenBank/DDBJ databases">
        <title>Enrichment of Autotrophic Halophilic Microorganisms from Red Sea Brine Pool Using Microbial Electrosynthesis System.</title>
        <authorList>
            <person name="Alqahtani M.F."/>
            <person name="Bajracharya S."/>
            <person name="Katuri K.P."/>
            <person name="Ali M."/>
            <person name="Saikaly P.E."/>
        </authorList>
    </citation>
    <scope>NUCLEOTIDE SEQUENCE [LARGE SCALE GENOMIC DNA]</scope>
    <source>
        <strain evidence="8">MES6</strain>
    </source>
</reference>
<dbReference type="PANTHER" id="PTHR10192:SF5">
    <property type="entry name" value="GEPHYRIN"/>
    <property type="match status" value="1"/>
</dbReference>
<dbReference type="SUPFAM" id="SSF63867">
    <property type="entry name" value="MoeA C-terminal domain-like"/>
    <property type="match status" value="1"/>
</dbReference>
<comment type="cofactor">
    <cofactor evidence="6">
        <name>Mg(2+)</name>
        <dbReference type="ChEBI" id="CHEBI:18420"/>
    </cofactor>
</comment>
<evidence type="ECO:0000256" key="5">
    <source>
        <dbReference type="ARBA" id="ARBA00047317"/>
    </source>
</evidence>
<dbReference type="NCBIfam" id="TIGR00177">
    <property type="entry name" value="molyb_syn"/>
    <property type="match status" value="1"/>
</dbReference>
<dbReference type="EMBL" id="VENJ01000002">
    <property type="protein sequence ID" value="MTJ03370.1"/>
    <property type="molecule type" value="Genomic_DNA"/>
</dbReference>
<dbReference type="UniPathway" id="UPA00344"/>
<dbReference type="InterPro" id="IPR005110">
    <property type="entry name" value="MoeA_linker/N"/>
</dbReference>
<evidence type="ECO:0000256" key="3">
    <source>
        <dbReference type="ARBA" id="ARBA00010763"/>
    </source>
</evidence>
<dbReference type="GO" id="GO:0046872">
    <property type="term" value="F:metal ion binding"/>
    <property type="evidence" value="ECO:0007669"/>
    <property type="project" value="UniProtKB-UniRule"/>
</dbReference>
<comment type="similarity">
    <text evidence="3 6">Belongs to the MoeA family.</text>
</comment>
<dbReference type="InterPro" id="IPR036425">
    <property type="entry name" value="MoaB/Mog-like_dom_sf"/>
</dbReference>
<evidence type="ECO:0000259" key="7">
    <source>
        <dbReference type="SMART" id="SM00852"/>
    </source>
</evidence>
<dbReference type="GO" id="GO:0005829">
    <property type="term" value="C:cytosol"/>
    <property type="evidence" value="ECO:0007669"/>
    <property type="project" value="TreeGrafter"/>
</dbReference>
<accession>A0A7C9H9T1</accession>
<dbReference type="Gene3D" id="2.170.190.11">
    <property type="entry name" value="Molybdopterin biosynthesis moea protein, domain 3"/>
    <property type="match status" value="1"/>
</dbReference>
<dbReference type="EC" id="2.10.1.1" evidence="6"/>
<dbReference type="Pfam" id="PF00994">
    <property type="entry name" value="MoCF_biosynth"/>
    <property type="match status" value="1"/>
</dbReference>
<dbReference type="InterPro" id="IPR005111">
    <property type="entry name" value="MoeA_C_domain_IV"/>
</dbReference>
<keyword evidence="4 6" id="KW-0501">Molybdenum cofactor biosynthesis</keyword>